<accession>A0A8J7MGP2</accession>
<protein>
    <submittedName>
        <fullName evidence="2">Type II secretion system protein</fullName>
    </submittedName>
</protein>
<name>A0A8J7MGP2_9BACT</name>
<dbReference type="AlphaFoldDB" id="A0A8J7MGP2"/>
<dbReference type="EMBL" id="JAENIM010000046">
    <property type="protein sequence ID" value="MBK1792605.1"/>
    <property type="molecule type" value="Genomic_DNA"/>
</dbReference>
<keyword evidence="1" id="KW-0472">Membrane</keyword>
<keyword evidence="1" id="KW-0812">Transmembrane</keyword>
<reference evidence="2" key="1">
    <citation type="submission" date="2021-01" db="EMBL/GenBank/DDBJ databases">
        <title>Modified the classification status of verrucomicrobia.</title>
        <authorList>
            <person name="Feng X."/>
        </authorList>
    </citation>
    <scope>NUCLEOTIDE SEQUENCE</scope>
    <source>
        <strain evidence="2">_KCTC 22039</strain>
    </source>
</reference>
<keyword evidence="3" id="KW-1185">Reference proteome</keyword>
<dbReference type="InterPro" id="IPR045584">
    <property type="entry name" value="Pilin-like"/>
</dbReference>
<evidence type="ECO:0000313" key="3">
    <source>
        <dbReference type="Proteomes" id="UP000624703"/>
    </source>
</evidence>
<dbReference type="Gene3D" id="3.30.700.10">
    <property type="entry name" value="Glycoprotein, Type 4 Pilin"/>
    <property type="match status" value="1"/>
</dbReference>
<organism evidence="2 3">
    <name type="scientific">Persicirhabdus sediminis</name>
    <dbReference type="NCBI Taxonomy" id="454144"/>
    <lineage>
        <taxon>Bacteria</taxon>
        <taxon>Pseudomonadati</taxon>
        <taxon>Verrucomicrobiota</taxon>
        <taxon>Verrucomicrobiia</taxon>
        <taxon>Verrucomicrobiales</taxon>
        <taxon>Verrucomicrobiaceae</taxon>
        <taxon>Persicirhabdus</taxon>
    </lineage>
</organism>
<evidence type="ECO:0000313" key="2">
    <source>
        <dbReference type="EMBL" id="MBK1792605.1"/>
    </source>
</evidence>
<keyword evidence="1" id="KW-1133">Transmembrane helix</keyword>
<dbReference type="Proteomes" id="UP000624703">
    <property type="component" value="Unassembled WGS sequence"/>
</dbReference>
<dbReference type="SUPFAM" id="SSF54523">
    <property type="entry name" value="Pili subunits"/>
    <property type="match status" value="1"/>
</dbReference>
<sequence length="164" mass="19007">MTLLEVVIVISMIAILTGIGLVAMAGSQDSDSLRKFAIEFESMAKRGRMMANKEHKPYQIKVSDNSAVLYGYQRPLDSDEDYVPSQSYQEISRIEFPGEMQFDFKYWGQNDWTTLKRDVEFVWKLEPKGIVEPVSVRYSIEDNYISQEYHPLTAGVRDEEYELK</sequence>
<evidence type="ECO:0000256" key="1">
    <source>
        <dbReference type="SAM" id="Phobius"/>
    </source>
</evidence>
<proteinExistence type="predicted"/>
<comment type="caution">
    <text evidence="2">The sequence shown here is derived from an EMBL/GenBank/DDBJ whole genome shotgun (WGS) entry which is preliminary data.</text>
</comment>
<gene>
    <name evidence="2" type="ORF">JIN82_15680</name>
</gene>
<feature type="transmembrane region" description="Helical" evidence="1">
    <location>
        <begin position="6"/>
        <end position="26"/>
    </location>
</feature>